<dbReference type="PROSITE" id="PS00211">
    <property type="entry name" value="ABC_TRANSPORTER_1"/>
    <property type="match status" value="1"/>
</dbReference>
<keyword evidence="1" id="KW-0813">Transport</keyword>
<keyword evidence="6" id="KW-1185">Reference proteome</keyword>
<dbReference type="AlphaFoldDB" id="A0A4Y4DSJ0"/>
<name>A0A4Y4DSJ0_GLUUR</name>
<accession>A0A4Y4DSJ0</accession>
<dbReference type="PANTHER" id="PTHR42788">
    <property type="entry name" value="TAURINE IMPORT ATP-BINDING PROTEIN-RELATED"/>
    <property type="match status" value="1"/>
</dbReference>
<sequence>MSSIEIQNVSKYFQRKAPGTTATVTALEEVNLSVGHGEFLTLVGPSGCGKSTLLDILAGLSEPDAGQVLVDGEAISGPGLERSVVFQQYALFPWKTAAANVEVGLESLARGRRDLGRKQRRERAVEYLRLVGLEGFEDRYPSELSGGMRQRVAIARALAHEPKVLLMDEPFAALDAQTREQLQELLLQIWKRTGTTIIFITHGIEEAIYLGQRVAVMSGRPGRIQRIISIDLEHRDTEDDVRSTTEFGRYRHEIWNLLHASADSIGAKAGQPELALAGAAA</sequence>
<organism evidence="5 6">
    <name type="scientific">Glutamicibacter uratoxydans</name>
    <name type="common">Arthrobacter uratoxydans</name>
    <dbReference type="NCBI Taxonomy" id="43667"/>
    <lineage>
        <taxon>Bacteria</taxon>
        <taxon>Bacillati</taxon>
        <taxon>Actinomycetota</taxon>
        <taxon>Actinomycetes</taxon>
        <taxon>Micrococcales</taxon>
        <taxon>Micrococcaceae</taxon>
        <taxon>Glutamicibacter</taxon>
    </lineage>
</organism>
<protein>
    <submittedName>
        <fullName evidence="5">ABC transporter ATP-binding protein</fullName>
    </submittedName>
</protein>
<dbReference type="InterPro" id="IPR050166">
    <property type="entry name" value="ABC_transporter_ATP-bind"/>
</dbReference>
<evidence type="ECO:0000259" key="4">
    <source>
        <dbReference type="PROSITE" id="PS50893"/>
    </source>
</evidence>
<evidence type="ECO:0000313" key="6">
    <source>
        <dbReference type="Proteomes" id="UP000316612"/>
    </source>
</evidence>
<keyword evidence="2" id="KW-0547">Nucleotide-binding</keyword>
<comment type="caution">
    <text evidence="5">The sequence shown here is derived from an EMBL/GenBank/DDBJ whole genome shotgun (WGS) entry which is preliminary data.</text>
</comment>
<proteinExistence type="predicted"/>
<feature type="domain" description="ABC transporter" evidence="4">
    <location>
        <begin position="4"/>
        <end position="244"/>
    </location>
</feature>
<reference evidence="5 6" key="1">
    <citation type="submission" date="2019-06" db="EMBL/GenBank/DDBJ databases">
        <title>Whole genome shotgun sequence of Glutamicibacter uratoxydans NBRC 15515.</title>
        <authorList>
            <person name="Hosoyama A."/>
            <person name="Uohara A."/>
            <person name="Ohji S."/>
            <person name="Ichikawa N."/>
        </authorList>
    </citation>
    <scope>NUCLEOTIDE SEQUENCE [LARGE SCALE GENOMIC DNA]</scope>
    <source>
        <strain evidence="5 6">NBRC 15515</strain>
    </source>
</reference>
<dbReference type="OrthoDB" id="8773773at2"/>
<dbReference type="InterPro" id="IPR003593">
    <property type="entry name" value="AAA+_ATPase"/>
</dbReference>
<dbReference type="Gene3D" id="3.40.50.300">
    <property type="entry name" value="P-loop containing nucleotide triphosphate hydrolases"/>
    <property type="match status" value="1"/>
</dbReference>
<dbReference type="Proteomes" id="UP000316612">
    <property type="component" value="Unassembled WGS sequence"/>
</dbReference>
<dbReference type="InterPro" id="IPR027417">
    <property type="entry name" value="P-loop_NTPase"/>
</dbReference>
<dbReference type="SMART" id="SM00382">
    <property type="entry name" value="AAA"/>
    <property type="match status" value="1"/>
</dbReference>
<keyword evidence="3 5" id="KW-0067">ATP-binding</keyword>
<dbReference type="PANTHER" id="PTHR42788:SF13">
    <property type="entry name" value="ALIPHATIC SULFONATES IMPORT ATP-BINDING PROTEIN SSUB"/>
    <property type="match status" value="1"/>
</dbReference>
<evidence type="ECO:0000256" key="3">
    <source>
        <dbReference type="ARBA" id="ARBA00022840"/>
    </source>
</evidence>
<dbReference type="SUPFAM" id="SSF52540">
    <property type="entry name" value="P-loop containing nucleoside triphosphate hydrolases"/>
    <property type="match status" value="1"/>
</dbReference>
<dbReference type="CDD" id="cd03293">
    <property type="entry name" value="ABC_NrtD_SsuB_transporters"/>
    <property type="match status" value="1"/>
</dbReference>
<dbReference type="GO" id="GO:0016887">
    <property type="term" value="F:ATP hydrolysis activity"/>
    <property type="evidence" value="ECO:0007669"/>
    <property type="project" value="InterPro"/>
</dbReference>
<dbReference type="EMBL" id="BJNY01000011">
    <property type="protein sequence ID" value="GED06575.1"/>
    <property type="molecule type" value="Genomic_DNA"/>
</dbReference>
<dbReference type="GO" id="GO:0005524">
    <property type="term" value="F:ATP binding"/>
    <property type="evidence" value="ECO:0007669"/>
    <property type="project" value="UniProtKB-KW"/>
</dbReference>
<evidence type="ECO:0000256" key="1">
    <source>
        <dbReference type="ARBA" id="ARBA00022448"/>
    </source>
</evidence>
<dbReference type="PROSITE" id="PS50893">
    <property type="entry name" value="ABC_TRANSPORTER_2"/>
    <property type="match status" value="1"/>
</dbReference>
<dbReference type="Pfam" id="PF00005">
    <property type="entry name" value="ABC_tran"/>
    <property type="match status" value="1"/>
</dbReference>
<evidence type="ECO:0000313" key="5">
    <source>
        <dbReference type="EMBL" id="GED06575.1"/>
    </source>
</evidence>
<gene>
    <name evidence="5" type="primary">ssuB</name>
    <name evidence="5" type="ORF">AUR04nite_21070</name>
</gene>
<dbReference type="InterPro" id="IPR017871">
    <property type="entry name" value="ABC_transporter-like_CS"/>
</dbReference>
<dbReference type="InterPro" id="IPR003439">
    <property type="entry name" value="ABC_transporter-like_ATP-bd"/>
</dbReference>
<evidence type="ECO:0000256" key="2">
    <source>
        <dbReference type="ARBA" id="ARBA00022741"/>
    </source>
</evidence>